<dbReference type="InterPro" id="IPR058240">
    <property type="entry name" value="rSAM_sf"/>
</dbReference>
<dbReference type="PROSITE" id="PS51918">
    <property type="entry name" value="RADICAL_SAM"/>
    <property type="match status" value="1"/>
</dbReference>
<dbReference type="Gene3D" id="3.80.30.20">
    <property type="entry name" value="tm_1862 like domain"/>
    <property type="match status" value="1"/>
</dbReference>
<dbReference type="InterPro" id="IPR007197">
    <property type="entry name" value="rSAM"/>
</dbReference>
<proteinExistence type="inferred from homology"/>
<dbReference type="PANTHER" id="PTHR13932:SF5">
    <property type="entry name" value="RADICAL S-ADENOSYL METHIONINE DOMAIN-CONTAINING PROTEIN 1, MITOCHONDRIAL"/>
    <property type="match status" value="1"/>
</dbReference>
<dbReference type="Pfam" id="PF04055">
    <property type="entry name" value="Radical_SAM"/>
    <property type="match status" value="1"/>
</dbReference>
<feature type="region of interest" description="Disordered" evidence="2">
    <location>
        <begin position="1"/>
        <end position="21"/>
    </location>
</feature>
<dbReference type="InterPro" id="IPR034505">
    <property type="entry name" value="Coproporphyrinogen-III_oxidase"/>
</dbReference>
<sequence>MPSLPPEGEQPPSDGSLPPSALSSVGTRPFGIYLHVPFCNTRCGYCDFNTYTATELSGDVRRDTFGEVLQSEVAFAREITGPVEVDTVFVGGGTPTLLGAESLVRLLDEIRGQYGLAAGAEVTTEANPDTVDQAMLDRLRAGGYTRISFGVQSAASSVLRILERTHTAGNAQRAIAMARAAGFEHVSADLIIGTPGETDEDLEASLDLVVGSGVDHVSAYSLIVEAGTPLARRVQRGEIPMPDDDTAAHRYEMVDDALAASGFAWYEVSNWARPGGECRHNVNYWASHDWWGVGPGAHSHIGGVRWWNERHPSTYAARLAGGHSPAQGRERLTPDQQHMETVMLALRMASGLPISAVPATGHSPVEVEREGERGVEGGLGSAVGTGSVIARLADDGLVDPHAAAAGVLVLTRRGRLLADAVIRDLLD</sequence>
<comment type="similarity">
    <text evidence="1">Belongs to the anaerobic coproporphyrinogen-III oxidase family. HemW subfamily.</text>
</comment>
<dbReference type="EMBL" id="CAFBLS010000170">
    <property type="protein sequence ID" value="CAB4881226.1"/>
    <property type="molecule type" value="Genomic_DNA"/>
</dbReference>
<dbReference type="GO" id="GO:0005737">
    <property type="term" value="C:cytoplasm"/>
    <property type="evidence" value="ECO:0007669"/>
    <property type="project" value="InterPro"/>
</dbReference>
<organism evidence="4">
    <name type="scientific">freshwater metagenome</name>
    <dbReference type="NCBI Taxonomy" id="449393"/>
    <lineage>
        <taxon>unclassified sequences</taxon>
        <taxon>metagenomes</taxon>
        <taxon>ecological metagenomes</taxon>
    </lineage>
</organism>
<evidence type="ECO:0000259" key="3">
    <source>
        <dbReference type="PROSITE" id="PS51918"/>
    </source>
</evidence>
<feature type="domain" description="Radical SAM core" evidence="3">
    <location>
        <begin position="24"/>
        <end position="264"/>
    </location>
</feature>
<dbReference type="AlphaFoldDB" id="A0A6J7EE04"/>
<gene>
    <name evidence="4" type="ORF">UFOPK3402_01329</name>
</gene>
<dbReference type="GO" id="GO:0051539">
    <property type="term" value="F:4 iron, 4 sulfur cluster binding"/>
    <property type="evidence" value="ECO:0007669"/>
    <property type="project" value="InterPro"/>
</dbReference>
<dbReference type="GO" id="GO:0004109">
    <property type="term" value="F:coproporphyrinogen oxidase activity"/>
    <property type="evidence" value="ECO:0007669"/>
    <property type="project" value="InterPro"/>
</dbReference>
<dbReference type="GO" id="GO:0006779">
    <property type="term" value="P:porphyrin-containing compound biosynthetic process"/>
    <property type="evidence" value="ECO:0007669"/>
    <property type="project" value="InterPro"/>
</dbReference>
<evidence type="ECO:0000256" key="1">
    <source>
        <dbReference type="ARBA" id="ARBA00006100"/>
    </source>
</evidence>
<dbReference type="SMART" id="SM00729">
    <property type="entry name" value="Elp3"/>
    <property type="match status" value="1"/>
</dbReference>
<dbReference type="SFLD" id="SFLDF00288">
    <property type="entry name" value="HemN-like__clustered_with_nucl"/>
    <property type="match status" value="1"/>
</dbReference>
<dbReference type="SFLD" id="SFLDG01082">
    <property type="entry name" value="B12-binding_domain_containing"/>
    <property type="match status" value="1"/>
</dbReference>
<dbReference type="InterPro" id="IPR004559">
    <property type="entry name" value="HemW-like"/>
</dbReference>
<dbReference type="SUPFAM" id="SSF102114">
    <property type="entry name" value="Radical SAM enzymes"/>
    <property type="match status" value="1"/>
</dbReference>
<dbReference type="SFLD" id="SFLDS00029">
    <property type="entry name" value="Radical_SAM"/>
    <property type="match status" value="1"/>
</dbReference>
<dbReference type="PANTHER" id="PTHR13932">
    <property type="entry name" value="COPROPORPHYRINIGEN III OXIDASE"/>
    <property type="match status" value="1"/>
</dbReference>
<protein>
    <submittedName>
        <fullName evidence="4">Unannotated protein</fullName>
    </submittedName>
</protein>
<reference evidence="4" key="1">
    <citation type="submission" date="2020-05" db="EMBL/GenBank/DDBJ databases">
        <authorList>
            <person name="Chiriac C."/>
            <person name="Salcher M."/>
            <person name="Ghai R."/>
            <person name="Kavagutti S V."/>
        </authorList>
    </citation>
    <scope>NUCLEOTIDE SEQUENCE</scope>
</reference>
<dbReference type="CDD" id="cd01335">
    <property type="entry name" value="Radical_SAM"/>
    <property type="match status" value="1"/>
</dbReference>
<dbReference type="SFLD" id="SFLDF00562">
    <property type="entry name" value="HemN-like__clustered_with_heat"/>
    <property type="match status" value="1"/>
</dbReference>
<evidence type="ECO:0000256" key="2">
    <source>
        <dbReference type="SAM" id="MobiDB-lite"/>
    </source>
</evidence>
<dbReference type="NCBIfam" id="TIGR00539">
    <property type="entry name" value="hemN_rel"/>
    <property type="match status" value="1"/>
</dbReference>
<dbReference type="InterPro" id="IPR023404">
    <property type="entry name" value="rSAM_horseshoe"/>
</dbReference>
<dbReference type="InterPro" id="IPR006638">
    <property type="entry name" value="Elp3/MiaA/NifB-like_rSAM"/>
</dbReference>
<name>A0A6J7EE04_9ZZZZ</name>
<dbReference type="SFLD" id="SFLDG01065">
    <property type="entry name" value="anaerobic_coproporphyrinogen-I"/>
    <property type="match status" value="1"/>
</dbReference>
<evidence type="ECO:0000313" key="4">
    <source>
        <dbReference type="EMBL" id="CAB4881226.1"/>
    </source>
</evidence>
<accession>A0A6J7EE04</accession>